<dbReference type="AlphaFoldDB" id="A0A9W6F7R5"/>
<dbReference type="EMBL" id="BRXU01000028">
    <property type="protein sequence ID" value="GLC59444.1"/>
    <property type="molecule type" value="Genomic_DNA"/>
</dbReference>
<keyword evidence="3" id="KW-1185">Reference proteome</keyword>
<protein>
    <submittedName>
        <fullName evidence="2">Uncharacterized protein</fullName>
    </submittedName>
</protein>
<dbReference type="Proteomes" id="UP001165080">
    <property type="component" value="Unassembled WGS sequence"/>
</dbReference>
<dbReference type="OrthoDB" id="10425026at2759"/>
<comment type="caution">
    <text evidence="2">The sequence shown here is derived from an EMBL/GenBank/DDBJ whole genome shotgun (WGS) entry which is preliminary data.</text>
</comment>
<feature type="compositionally biased region" description="Low complexity" evidence="1">
    <location>
        <begin position="7"/>
        <end position="27"/>
    </location>
</feature>
<name>A0A9W6F7R5_9CHLO</name>
<evidence type="ECO:0000256" key="1">
    <source>
        <dbReference type="SAM" id="MobiDB-lite"/>
    </source>
</evidence>
<reference evidence="2 3" key="1">
    <citation type="journal article" date="2023" name="Commun. Biol.">
        <title>Reorganization of the ancestral sex-determining regions during the evolution of trioecy in Pleodorina starrii.</title>
        <authorList>
            <person name="Takahashi K."/>
            <person name="Suzuki S."/>
            <person name="Kawai-Toyooka H."/>
            <person name="Yamamoto K."/>
            <person name="Hamaji T."/>
            <person name="Ootsuki R."/>
            <person name="Yamaguchi H."/>
            <person name="Kawachi M."/>
            <person name="Higashiyama T."/>
            <person name="Nozaki H."/>
        </authorList>
    </citation>
    <scope>NUCLEOTIDE SEQUENCE [LARGE SCALE GENOMIC DNA]</scope>
    <source>
        <strain evidence="2 3">NIES-4479</strain>
    </source>
</reference>
<accession>A0A9W6F7R5</accession>
<gene>
    <name evidence="2" type="primary">PLEST011054</name>
    <name evidence="2" type="ORF">PLESTB_001487900</name>
</gene>
<evidence type="ECO:0000313" key="2">
    <source>
        <dbReference type="EMBL" id="GLC59444.1"/>
    </source>
</evidence>
<feature type="region of interest" description="Disordered" evidence="1">
    <location>
        <begin position="1"/>
        <end position="29"/>
    </location>
</feature>
<sequence length="121" mass="12704">MELDALSRSGSCGSSSDGGSPSPTASPRAIRGIRSAGSLCRVVASSPGTMELAEFNFYGRVFDVKIDSEEGCVRLNCAIPAGVAPKLDRVFGNRFLWYDLYRGGSAGAVAGNCRYTVTRTG</sequence>
<proteinExistence type="predicted"/>
<organism evidence="2 3">
    <name type="scientific">Pleodorina starrii</name>
    <dbReference type="NCBI Taxonomy" id="330485"/>
    <lineage>
        <taxon>Eukaryota</taxon>
        <taxon>Viridiplantae</taxon>
        <taxon>Chlorophyta</taxon>
        <taxon>core chlorophytes</taxon>
        <taxon>Chlorophyceae</taxon>
        <taxon>CS clade</taxon>
        <taxon>Chlamydomonadales</taxon>
        <taxon>Volvocaceae</taxon>
        <taxon>Pleodorina</taxon>
    </lineage>
</organism>
<evidence type="ECO:0000313" key="3">
    <source>
        <dbReference type="Proteomes" id="UP001165080"/>
    </source>
</evidence>